<dbReference type="KEGG" id="puv:PUV_18490"/>
<name>F8L0P9_PARAV</name>
<proteinExistence type="predicted"/>
<evidence type="ECO:0000313" key="2">
    <source>
        <dbReference type="EMBL" id="CCB86799.1"/>
    </source>
</evidence>
<dbReference type="RefSeq" id="WP_006340203.1">
    <property type="nucleotide sequence ID" value="NC_015702.1"/>
</dbReference>
<dbReference type="EMBL" id="FR872580">
    <property type="protein sequence ID" value="CCB86799.1"/>
    <property type="molecule type" value="Genomic_DNA"/>
</dbReference>
<gene>
    <name evidence="2" type="ordered locus">PUV_18490</name>
</gene>
<reference evidence="2 3" key="2">
    <citation type="journal article" date="2011" name="Mol. Biol. Evol.">
        <title>Unity in variety--the pan-genome of the Chlamydiae.</title>
        <authorList>
            <person name="Collingro A."/>
            <person name="Tischler P."/>
            <person name="Weinmaier T."/>
            <person name="Penz T."/>
            <person name="Heinz E."/>
            <person name="Brunham R.C."/>
            <person name="Read T.D."/>
            <person name="Bavoil P.M."/>
            <person name="Sachse K."/>
            <person name="Kahane S."/>
            <person name="Friedman M.G."/>
            <person name="Rattei T."/>
            <person name="Myers G.S."/>
            <person name="Horn M."/>
        </authorList>
    </citation>
    <scope>NUCLEOTIDE SEQUENCE [LARGE SCALE GENOMIC DNA]</scope>
    <source>
        <strain evidence="3">UV7</strain>
    </source>
</reference>
<feature type="region of interest" description="Disordered" evidence="1">
    <location>
        <begin position="1"/>
        <end position="30"/>
    </location>
</feature>
<sequence length="229" mass="26582">MNNLTFQKPSGGFSDKLTSETVQQKHEDQEKKVYKKKKKEIQNYVLKYFNEMSWEFDTQNIGHSTLSKLQSKMTKRGFSCKHMKAEYCPGGMGDHGGFTKPKLIVSLTENPIEEDDGYFSDGWEPKFKASEIKKKIQESLNKQYQELTSKIEATILKYPGYHEYTLKPNSISPIVMGWVKESLEERGLIVKHVNEMCPSDIGGSYTEFTNYWKIINPKINNYRSTEIYL</sequence>
<keyword evidence="3" id="KW-1185">Reference proteome</keyword>
<evidence type="ECO:0000313" key="3">
    <source>
        <dbReference type="Proteomes" id="UP000000495"/>
    </source>
</evidence>
<dbReference type="HOGENOM" id="CLU_1208859_0_0_0"/>
<evidence type="ECO:0000256" key="1">
    <source>
        <dbReference type="SAM" id="MobiDB-lite"/>
    </source>
</evidence>
<dbReference type="STRING" id="765952.PUV_18490"/>
<dbReference type="AlphaFoldDB" id="F8L0P9"/>
<dbReference type="Proteomes" id="UP000000495">
    <property type="component" value="Chromosome"/>
</dbReference>
<accession>F8L0P9</accession>
<reference key="1">
    <citation type="journal article" date="2011" name="Mol. Biol. Evol.">
        <title>Unity in variety -- the pan-genome of the Chlamydiae.</title>
        <authorList>
            <person name="Collingro A."/>
            <person name="Tischler P."/>
            <person name="Weinmaier T."/>
            <person name="Penz T."/>
            <person name="Heinz E."/>
            <person name="Brunham R.C."/>
            <person name="Read T.D."/>
            <person name="Bavoil P.M."/>
            <person name="Sachse K."/>
            <person name="Kahane S."/>
            <person name="Friedman M.G."/>
            <person name="Rattei T."/>
            <person name="Myers G.S.A."/>
            <person name="Horn M."/>
        </authorList>
    </citation>
    <scope>NUCLEOTIDE SEQUENCE</scope>
    <source>
        <strain>UV7</strain>
    </source>
</reference>
<protein>
    <submittedName>
        <fullName evidence="2">Uncharacterized protein</fullName>
    </submittedName>
</protein>
<organism evidence="2 3">
    <name type="scientific">Parachlamydia acanthamoebae (strain UV7)</name>
    <dbReference type="NCBI Taxonomy" id="765952"/>
    <lineage>
        <taxon>Bacteria</taxon>
        <taxon>Pseudomonadati</taxon>
        <taxon>Chlamydiota</taxon>
        <taxon>Chlamydiia</taxon>
        <taxon>Parachlamydiales</taxon>
        <taxon>Parachlamydiaceae</taxon>
        <taxon>Parachlamydia</taxon>
    </lineage>
</organism>